<evidence type="ECO:0000313" key="2">
    <source>
        <dbReference type="EMBL" id="CAG5097400.1"/>
    </source>
</evidence>
<gene>
    <name evidence="2" type="ORF">OKIOD_LOCUS6618</name>
</gene>
<sequence>MAEENCFYTRENPHCKDRICNIWVTCKETGNFSTETKTYYTIERKLGDVVPLELWASALCIINISAILLFGLLIKFEVMKKSFEPLLSTLVGNFVLIILMTISGMTSLTLEAQRPAAGFTLLFTLLAVSIVLLILYKVLVPEPQPGDLSPYQDTTEPRNTVIATPITLPNSPRQSSITTVA</sequence>
<dbReference type="EMBL" id="OU015569">
    <property type="protein sequence ID" value="CAG5097400.1"/>
    <property type="molecule type" value="Genomic_DNA"/>
</dbReference>
<keyword evidence="1" id="KW-0472">Membrane</keyword>
<evidence type="ECO:0000256" key="1">
    <source>
        <dbReference type="SAM" id="Phobius"/>
    </source>
</evidence>
<reference evidence="2 3" key="1">
    <citation type="submission" date="2021-04" db="EMBL/GenBank/DDBJ databases">
        <authorList>
            <person name="Bliznina A."/>
        </authorList>
    </citation>
    <scope>NUCLEOTIDE SEQUENCE [LARGE SCALE GENOMIC DNA]</scope>
</reference>
<protein>
    <submittedName>
        <fullName evidence="2">Oidioi.mRNA.OKI2018_I69.XSR.g15060.t1.cds</fullName>
    </submittedName>
</protein>
<keyword evidence="3" id="KW-1185">Reference proteome</keyword>
<name>A0ABN7SFL0_OIKDI</name>
<dbReference type="Proteomes" id="UP001158576">
    <property type="component" value="Chromosome XSR"/>
</dbReference>
<keyword evidence="1" id="KW-0812">Transmembrane</keyword>
<proteinExistence type="predicted"/>
<feature type="transmembrane region" description="Helical" evidence="1">
    <location>
        <begin position="116"/>
        <end position="136"/>
    </location>
</feature>
<feature type="transmembrane region" description="Helical" evidence="1">
    <location>
        <begin position="86"/>
        <end position="110"/>
    </location>
</feature>
<keyword evidence="1" id="KW-1133">Transmembrane helix</keyword>
<organism evidence="2 3">
    <name type="scientific">Oikopleura dioica</name>
    <name type="common">Tunicate</name>
    <dbReference type="NCBI Taxonomy" id="34765"/>
    <lineage>
        <taxon>Eukaryota</taxon>
        <taxon>Metazoa</taxon>
        <taxon>Chordata</taxon>
        <taxon>Tunicata</taxon>
        <taxon>Appendicularia</taxon>
        <taxon>Copelata</taxon>
        <taxon>Oikopleuridae</taxon>
        <taxon>Oikopleura</taxon>
    </lineage>
</organism>
<evidence type="ECO:0000313" key="3">
    <source>
        <dbReference type="Proteomes" id="UP001158576"/>
    </source>
</evidence>
<feature type="transmembrane region" description="Helical" evidence="1">
    <location>
        <begin position="54"/>
        <end position="74"/>
    </location>
</feature>
<accession>A0ABN7SFL0</accession>